<accession>A0A482XUX2</accession>
<reference evidence="1 2" key="1">
    <citation type="journal article" date="2017" name="Gigascience">
        <title>Genome sequence of the small brown planthopper, Laodelphax striatellus.</title>
        <authorList>
            <person name="Zhu J."/>
            <person name="Jiang F."/>
            <person name="Wang X."/>
            <person name="Yang P."/>
            <person name="Bao Y."/>
            <person name="Zhao W."/>
            <person name="Wang W."/>
            <person name="Lu H."/>
            <person name="Wang Q."/>
            <person name="Cui N."/>
            <person name="Li J."/>
            <person name="Chen X."/>
            <person name="Luo L."/>
            <person name="Yu J."/>
            <person name="Kang L."/>
            <person name="Cui F."/>
        </authorList>
    </citation>
    <scope>NUCLEOTIDE SEQUENCE [LARGE SCALE GENOMIC DNA]</scope>
    <source>
        <strain evidence="1">Lst14</strain>
    </source>
</reference>
<comment type="caution">
    <text evidence="1">The sequence shown here is derived from an EMBL/GenBank/DDBJ whole genome shotgun (WGS) entry which is preliminary data.</text>
</comment>
<gene>
    <name evidence="1" type="ORF">LSTR_LSTR008354</name>
</gene>
<organism evidence="1 2">
    <name type="scientific">Laodelphax striatellus</name>
    <name type="common">Small brown planthopper</name>
    <name type="synonym">Delphax striatella</name>
    <dbReference type="NCBI Taxonomy" id="195883"/>
    <lineage>
        <taxon>Eukaryota</taxon>
        <taxon>Metazoa</taxon>
        <taxon>Ecdysozoa</taxon>
        <taxon>Arthropoda</taxon>
        <taxon>Hexapoda</taxon>
        <taxon>Insecta</taxon>
        <taxon>Pterygota</taxon>
        <taxon>Neoptera</taxon>
        <taxon>Paraneoptera</taxon>
        <taxon>Hemiptera</taxon>
        <taxon>Auchenorrhyncha</taxon>
        <taxon>Fulgoroidea</taxon>
        <taxon>Delphacidae</taxon>
        <taxon>Criomorphinae</taxon>
        <taxon>Laodelphax</taxon>
    </lineage>
</organism>
<name>A0A482XUX2_LAOST</name>
<keyword evidence="2" id="KW-1185">Reference proteome</keyword>
<dbReference type="AlphaFoldDB" id="A0A482XUX2"/>
<evidence type="ECO:0000313" key="1">
    <source>
        <dbReference type="EMBL" id="RZF49068.1"/>
    </source>
</evidence>
<protein>
    <submittedName>
        <fullName evidence="1">Uncharacterized protein</fullName>
    </submittedName>
</protein>
<sequence length="106" mass="11863">MAACQMSLMTQLLEKLLIWNDPRGETALVVQYPACWLVIATVSIRGQSHKEAFQSYSDVISPSCRDLGRWSCVCAPLCSCQSTLSALQSVNNPFDCHRPAVMRLWQ</sequence>
<proteinExistence type="predicted"/>
<evidence type="ECO:0000313" key="2">
    <source>
        <dbReference type="Proteomes" id="UP000291343"/>
    </source>
</evidence>
<dbReference type="EMBL" id="QKKF02000377">
    <property type="protein sequence ID" value="RZF49068.1"/>
    <property type="molecule type" value="Genomic_DNA"/>
</dbReference>
<dbReference type="InParanoid" id="A0A482XUX2"/>
<dbReference type="Proteomes" id="UP000291343">
    <property type="component" value="Unassembled WGS sequence"/>
</dbReference>